<dbReference type="AlphaFoldDB" id="I4EM23"/>
<evidence type="ECO:0000313" key="2">
    <source>
        <dbReference type="Proteomes" id="UP000004221"/>
    </source>
</evidence>
<dbReference type="InterPro" id="IPR021809">
    <property type="entry name" value="DUF3386"/>
</dbReference>
<dbReference type="RefSeq" id="WP_008480873.1">
    <property type="nucleotide sequence ID" value="NZ_CAGS01000505.1"/>
</dbReference>
<keyword evidence="2" id="KW-1185">Reference proteome</keyword>
<proteinExistence type="predicted"/>
<sequence>MTAETKAPVNDPAAHELLRGAHQVGYRFPAGFPGFRAALQFTNDQGRTSGTVEVNAPNQITLDLDVDEAARHWVLQEMASIVGHRWPASYEQQDGRYSLSLEPGEHPLGQLIRFNDDRFASAYRVRGGRLTQINRGMGKMRFTINIMEHVPVDDGRIVPSQFSVVYWDTDAGRLIRADAYTDRYVPVEGVYLPALRRVITATDDGLTVQEMVLTGHEILPESAAAQDVPVNREHPRSRAG</sequence>
<gene>
    <name evidence="1" type="ORF">NITHO_5530006</name>
</gene>
<protein>
    <submittedName>
        <fullName evidence="1">Uncharacterized protein</fullName>
    </submittedName>
</protein>
<dbReference type="Pfam" id="PF11866">
    <property type="entry name" value="DUF3386"/>
    <property type="match status" value="1"/>
</dbReference>
<name>I4EM23_9BACT</name>
<reference evidence="1 2" key="1">
    <citation type="journal article" date="2012" name="ISME J.">
        <title>Nitrification expanded: discovery, physiology and genomics of a nitrite-oxidizing bacterium from the phylum Chloroflexi.</title>
        <authorList>
            <person name="Sorokin D.Y."/>
            <person name="Lucker S."/>
            <person name="Vejmelkova D."/>
            <person name="Kostrikina N.A."/>
            <person name="Kleerebezem R."/>
            <person name="Rijpstra W.I."/>
            <person name="Damste J.S."/>
            <person name="Le Paslier D."/>
            <person name="Muyzer G."/>
            <person name="Wagner M."/>
            <person name="van Loosdrecht M.C."/>
            <person name="Daims H."/>
        </authorList>
    </citation>
    <scope>NUCLEOTIDE SEQUENCE [LARGE SCALE GENOMIC DNA]</scope>
    <source>
        <strain evidence="2">none</strain>
    </source>
</reference>
<dbReference type="Proteomes" id="UP000004221">
    <property type="component" value="Unassembled WGS sequence"/>
</dbReference>
<comment type="caution">
    <text evidence="1">The sequence shown here is derived from an EMBL/GenBank/DDBJ whole genome shotgun (WGS) entry which is preliminary data.</text>
</comment>
<dbReference type="EMBL" id="CAGS01000505">
    <property type="protein sequence ID" value="CCF85736.1"/>
    <property type="molecule type" value="Genomic_DNA"/>
</dbReference>
<evidence type="ECO:0000313" key="1">
    <source>
        <dbReference type="EMBL" id="CCF85736.1"/>
    </source>
</evidence>
<dbReference type="OrthoDB" id="31879at2"/>
<organism evidence="1 2">
    <name type="scientific">Nitrolancea hollandica Lb</name>
    <dbReference type="NCBI Taxonomy" id="1129897"/>
    <lineage>
        <taxon>Bacteria</taxon>
        <taxon>Pseudomonadati</taxon>
        <taxon>Thermomicrobiota</taxon>
        <taxon>Thermomicrobia</taxon>
        <taxon>Sphaerobacterales</taxon>
        <taxon>Sphaerobacterineae</taxon>
        <taxon>Sphaerobacteraceae</taxon>
        <taxon>Nitrolancea</taxon>
    </lineage>
</organism>
<accession>I4EM23</accession>